<keyword evidence="2" id="KW-1185">Reference proteome</keyword>
<evidence type="ECO:0000313" key="1">
    <source>
        <dbReference type="EMBL" id="EAA21769.1"/>
    </source>
</evidence>
<reference evidence="1 2" key="1">
    <citation type="journal article" date="2002" name="Nature">
        <title>Genome sequence and comparative analysis of the model rodent malaria parasite Plasmodium yoelii yoelii.</title>
        <authorList>
            <person name="Carlton J.M."/>
            <person name="Angiuoli S.V."/>
            <person name="Suh B.B."/>
            <person name="Kooij T.W."/>
            <person name="Pertea M."/>
            <person name="Silva J.C."/>
            <person name="Ermolaeva M.D."/>
            <person name="Allen J.E."/>
            <person name="Selengut J.D."/>
            <person name="Koo H.L."/>
            <person name="Peterson J.D."/>
            <person name="Pop M."/>
            <person name="Kosack D.S."/>
            <person name="Shumway M.F."/>
            <person name="Bidwell S.L."/>
            <person name="Shallom S.J."/>
            <person name="van Aken S.E."/>
            <person name="Riedmuller S.B."/>
            <person name="Feldblyum T.V."/>
            <person name="Cho J.K."/>
            <person name="Quackenbush J."/>
            <person name="Sedegah M."/>
            <person name="Shoaibi A."/>
            <person name="Cummings L.M."/>
            <person name="Florens L."/>
            <person name="Yates J.R."/>
            <person name="Raine J.D."/>
            <person name="Sinden R.E."/>
            <person name="Harris M.A."/>
            <person name="Cunningham D.A."/>
            <person name="Preiser P.R."/>
            <person name="Bergman L.W."/>
            <person name="Vaidya A.B."/>
            <person name="van Lin L.H."/>
            <person name="Janse C.J."/>
            <person name="Waters A.P."/>
            <person name="Smith H.O."/>
            <person name="White O.R."/>
            <person name="Salzberg S.L."/>
            <person name="Venter J.C."/>
            <person name="Fraser C.M."/>
            <person name="Hoffman S.L."/>
            <person name="Gardner M.J."/>
            <person name="Carucci D.J."/>
        </authorList>
    </citation>
    <scope>NUCLEOTIDE SEQUENCE [LARGE SCALE GENOMIC DNA]</scope>
    <source>
        <strain evidence="1 2">17XNL</strain>
    </source>
</reference>
<comment type="caution">
    <text evidence="1">The sequence shown here is derived from an EMBL/GenBank/DDBJ whole genome shotgun (WGS) entry which is preliminary data.</text>
</comment>
<gene>
    <name evidence="1" type="ORF">PY02332</name>
</gene>
<evidence type="ECO:0000313" key="2">
    <source>
        <dbReference type="Proteomes" id="UP000008553"/>
    </source>
</evidence>
<proteinExistence type="predicted"/>
<accession>Q7RM55</accession>
<sequence length="46" mass="5743">MLFYYTKFNYIIIYFGEKLKNYSVWFINIPSNAELYKVCKYQKTKK</sequence>
<organism evidence="1 2">
    <name type="scientific">Plasmodium yoelii yoelii</name>
    <dbReference type="NCBI Taxonomy" id="73239"/>
    <lineage>
        <taxon>Eukaryota</taxon>
        <taxon>Sar</taxon>
        <taxon>Alveolata</taxon>
        <taxon>Apicomplexa</taxon>
        <taxon>Aconoidasida</taxon>
        <taxon>Haemosporida</taxon>
        <taxon>Plasmodiidae</taxon>
        <taxon>Plasmodium</taxon>
        <taxon>Plasmodium (Vinckeia)</taxon>
    </lineage>
</organism>
<dbReference type="PaxDb" id="73239-Q7RM55"/>
<dbReference type="AlphaFoldDB" id="Q7RM55"/>
<dbReference type="EMBL" id="AABL01000637">
    <property type="protein sequence ID" value="EAA21769.1"/>
    <property type="molecule type" value="Genomic_DNA"/>
</dbReference>
<dbReference type="InParanoid" id="Q7RM55"/>
<dbReference type="Proteomes" id="UP000008553">
    <property type="component" value="Unassembled WGS sequence"/>
</dbReference>
<protein>
    <submittedName>
        <fullName evidence="1">Uncharacterized protein</fullName>
    </submittedName>
</protein>
<name>Q7RM55_PLAYO</name>